<evidence type="ECO:0000313" key="2">
    <source>
        <dbReference type="Proteomes" id="UP001295794"/>
    </source>
</evidence>
<accession>A0AAD2HXL4</accession>
<reference evidence="1" key="1">
    <citation type="submission" date="2023-11" db="EMBL/GenBank/DDBJ databases">
        <authorList>
            <person name="De Vega J J."/>
            <person name="De Vega J J."/>
        </authorList>
    </citation>
    <scope>NUCLEOTIDE SEQUENCE</scope>
</reference>
<name>A0AAD2HXL4_9AGAR</name>
<comment type="caution">
    <text evidence="1">The sequence shown here is derived from an EMBL/GenBank/DDBJ whole genome shotgun (WGS) entry which is preliminary data.</text>
</comment>
<organism evidence="1 2">
    <name type="scientific">Mycena citricolor</name>
    <dbReference type="NCBI Taxonomy" id="2018698"/>
    <lineage>
        <taxon>Eukaryota</taxon>
        <taxon>Fungi</taxon>
        <taxon>Dikarya</taxon>
        <taxon>Basidiomycota</taxon>
        <taxon>Agaricomycotina</taxon>
        <taxon>Agaricomycetes</taxon>
        <taxon>Agaricomycetidae</taxon>
        <taxon>Agaricales</taxon>
        <taxon>Marasmiineae</taxon>
        <taxon>Mycenaceae</taxon>
        <taxon>Mycena</taxon>
    </lineage>
</organism>
<keyword evidence="2" id="KW-1185">Reference proteome</keyword>
<sequence length="53" mass="5801">RKDREFDLANHTRLSLAIYTMDTVTGSPTDCVGETAVSDQPNTPQVVRVGNHS</sequence>
<evidence type="ECO:0000313" key="1">
    <source>
        <dbReference type="EMBL" id="CAK5282483.1"/>
    </source>
</evidence>
<protein>
    <submittedName>
        <fullName evidence="1">Uncharacterized protein</fullName>
    </submittedName>
</protein>
<gene>
    <name evidence="1" type="ORF">MYCIT1_LOCUS34260</name>
</gene>
<dbReference type="EMBL" id="CAVNYO010000455">
    <property type="protein sequence ID" value="CAK5282483.1"/>
    <property type="molecule type" value="Genomic_DNA"/>
</dbReference>
<feature type="non-terminal residue" evidence="1">
    <location>
        <position position="1"/>
    </location>
</feature>
<dbReference type="Proteomes" id="UP001295794">
    <property type="component" value="Unassembled WGS sequence"/>
</dbReference>
<proteinExistence type="predicted"/>
<dbReference type="AlphaFoldDB" id="A0AAD2HXL4"/>